<organism evidence="2 3">
    <name type="scientific">Paenibacillus gansuensis</name>
    <dbReference type="NCBI Taxonomy" id="306542"/>
    <lineage>
        <taxon>Bacteria</taxon>
        <taxon>Bacillati</taxon>
        <taxon>Bacillota</taxon>
        <taxon>Bacilli</taxon>
        <taxon>Bacillales</taxon>
        <taxon>Paenibacillaceae</taxon>
        <taxon>Paenibacillus</taxon>
    </lineage>
</organism>
<feature type="transmembrane region" description="Helical" evidence="1">
    <location>
        <begin position="36"/>
        <end position="56"/>
    </location>
</feature>
<keyword evidence="3" id="KW-1185">Reference proteome</keyword>
<keyword evidence="1" id="KW-1133">Transmembrane helix</keyword>
<sequence length="211" mass="25410">MNPKQTETLEKINALHEQATVKTMHYWWSYSNMSTWQFWVLLLLIVVPLVCLYYYLDRKKALWMGFFGLNVHVWFQYADTYGVTHGLWNYPYKVLPFLPINVALDISLIPVSAMLLYQWTLNHHKNFYKYMIFYSLFNSFLLKPALVNFNLFRLYNGMNYFYLFLSYLAVLFISKWITDLFVHLQTEGDKETFVRRGVHLSRLFTSKEKAR</sequence>
<evidence type="ECO:0000313" key="3">
    <source>
        <dbReference type="Proteomes" id="UP001597541"/>
    </source>
</evidence>
<dbReference type="RefSeq" id="WP_377606011.1">
    <property type="nucleotide sequence ID" value="NZ_JBHUME010000014.1"/>
</dbReference>
<keyword evidence="1" id="KW-0472">Membrane</keyword>
<name>A0ABW5PHU1_9BACL</name>
<dbReference type="NCBIfam" id="NF041644">
    <property type="entry name" value="CBO0543_fam"/>
    <property type="match status" value="1"/>
</dbReference>
<accession>A0ABW5PHU1</accession>
<feature type="transmembrane region" description="Helical" evidence="1">
    <location>
        <begin position="97"/>
        <end position="119"/>
    </location>
</feature>
<feature type="transmembrane region" description="Helical" evidence="1">
    <location>
        <begin position="158"/>
        <end position="177"/>
    </location>
</feature>
<proteinExistence type="predicted"/>
<dbReference type="InterPro" id="IPR048147">
    <property type="entry name" value="CBO0543-like"/>
</dbReference>
<protein>
    <submittedName>
        <fullName evidence="2">CBO0543 family protein</fullName>
    </submittedName>
</protein>
<evidence type="ECO:0000313" key="2">
    <source>
        <dbReference type="EMBL" id="MFD2614771.1"/>
    </source>
</evidence>
<keyword evidence="1" id="KW-0812">Transmembrane</keyword>
<feature type="transmembrane region" description="Helical" evidence="1">
    <location>
        <begin position="61"/>
        <end position="77"/>
    </location>
</feature>
<dbReference type="EMBL" id="JBHUME010000014">
    <property type="protein sequence ID" value="MFD2614771.1"/>
    <property type="molecule type" value="Genomic_DNA"/>
</dbReference>
<dbReference type="Proteomes" id="UP001597541">
    <property type="component" value="Unassembled WGS sequence"/>
</dbReference>
<comment type="caution">
    <text evidence="2">The sequence shown here is derived from an EMBL/GenBank/DDBJ whole genome shotgun (WGS) entry which is preliminary data.</text>
</comment>
<evidence type="ECO:0000256" key="1">
    <source>
        <dbReference type="SAM" id="Phobius"/>
    </source>
</evidence>
<reference evidence="3" key="1">
    <citation type="journal article" date="2019" name="Int. J. Syst. Evol. Microbiol.">
        <title>The Global Catalogue of Microorganisms (GCM) 10K type strain sequencing project: providing services to taxonomists for standard genome sequencing and annotation.</title>
        <authorList>
            <consortium name="The Broad Institute Genomics Platform"/>
            <consortium name="The Broad Institute Genome Sequencing Center for Infectious Disease"/>
            <person name="Wu L."/>
            <person name="Ma J."/>
        </authorList>
    </citation>
    <scope>NUCLEOTIDE SEQUENCE [LARGE SCALE GENOMIC DNA]</scope>
    <source>
        <strain evidence="3">KCTC 3950</strain>
    </source>
</reference>
<feature type="transmembrane region" description="Helical" evidence="1">
    <location>
        <begin position="131"/>
        <end position="152"/>
    </location>
</feature>
<gene>
    <name evidence="2" type="ORF">ACFSUF_20360</name>
</gene>